<name>A0A1X1UUP4_9MYCO</name>
<dbReference type="EMBL" id="LQOW01000020">
    <property type="protein sequence ID" value="ORV60537.1"/>
    <property type="molecule type" value="Genomic_DNA"/>
</dbReference>
<evidence type="ECO:0000313" key="2">
    <source>
        <dbReference type="EMBL" id="ORV60537.1"/>
    </source>
</evidence>
<sequence>MSAFQYPDEAPNMVASNPFGPTSHDGSVPDVVDAPPDVDDASVVASADITGAVDIVGVTVADWLLAAMLTAPLTAASCAASPAALVAFGGEPNGVTVEAVDEAPA</sequence>
<dbReference type="AlphaFoldDB" id="A0A1X1UUP4"/>
<evidence type="ECO:0000256" key="1">
    <source>
        <dbReference type="SAM" id="MobiDB-lite"/>
    </source>
</evidence>
<dbReference type="Proteomes" id="UP000194000">
    <property type="component" value="Unassembled WGS sequence"/>
</dbReference>
<evidence type="ECO:0000313" key="3">
    <source>
        <dbReference type="Proteomes" id="UP000194000"/>
    </source>
</evidence>
<accession>A0A1X1UUP4</accession>
<comment type="caution">
    <text evidence="2">The sequence shown here is derived from an EMBL/GenBank/DDBJ whole genome shotgun (WGS) entry which is preliminary data.</text>
</comment>
<feature type="region of interest" description="Disordered" evidence="1">
    <location>
        <begin position="1"/>
        <end position="35"/>
    </location>
</feature>
<keyword evidence="3" id="KW-1185">Reference proteome</keyword>
<proteinExistence type="predicted"/>
<protein>
    <submittedName>
        <fullName evidence="2">Uncharacterized protein</fullName>
    </submittedName>
</protein>
<organism evidence="2 3">
    <name type="scientific">Mycobacterium fragae</name>
    <dbReference type="NCBI Taxonomy" id="1260918"/>
    <lineage>
        <taxon>Bacteria</taxon>
        <taxon>Bacillati</taxon>
        <taxon>Actinomycetota</taxon>
        <taxon>Actinomycetes</taxon>
        <taxon>Mycobacteriales</taxon>
        <taxon>Mycobacteriaceae</taxon>
        <taxon>Mycobacterium</taxon>
    </lineage>
</organism>
<gene>
    <name evidence="2" type="ORF">AWC06_14540</name>
</gene>
<reference evidence="2 3" key="1">
    <citation type="submission" date="2016-01" db="EMBL/GenBank/DDBJ databases">
        <title>The new phylogeny of the genus Mycobacterium.</title>
        <authorList>
            <person name="Tarcisio F."/>
            <person name="Conor M."/>
            <person name="Antonella G."/>
            <person name="Elisabetta G."/>
            <person name="Giulia F.S."/>
            <person name="Sara T."/>
            <person name="Anna F."/>
            <person name="Clotilde B."/>
            <person name="Roberto B."/>
            <person name="Veronica D.S."/>
            <person name="Fabio R."/>
            <person name="Monica P."/>
            <person name="Olivier J."/>
            <person name="Enrico T."/>
            <person name="Nicola S."/>
        </authorList>
    </citation>
    <scope>NUCLEOTIDE SEQUENCE [LARGE SCALE GENOMIC DNA]</scope>
    <source>
        <strain evidence="2 3">DSM 45731</strain>
    </source>
</reference>